<dbReference type="InterPro" id="IPR036051">
    <property type="entry name" value="KRAB_dom_sf"/>
</dbReference>
<proteinExistence type="predicted"/>
<dbReference type="SMART" id="SM00349">
    <property type="entry name" value="KRAB"/>
    <property type="match status" value="1"/>
</dbReference>
<dbReference type="SUPFAM" id="SSF109640">
    <property type="entry name" value="KRAB domain (Kruppel-associated box)"/>
    <property type="match status" value="1"/>
</dbReference>
<dbReference type="Pfam" id="PF01352">
    <property type="entry name" value="KRAB"/>
    <property type="match status" value="1"/>
</dbReference>
<evidence type="ECO:0000313" key="3">
    <source>
        <dbReference type="Proteomes" id="UP000694421"/>
    </source>
</evidence>
<dbReference type="GeneTree" id="ENSGT01150000286941"/>
<dbReference type="InterPro" id="IPR001909">
    <property type="entry name" value="KRAB"/>
</dbReference>
<reference evidence="2" key="1">
    <citation type="submission" date="2025-08" db="UniProtKB">
        <authorList>
            <consortium name="Ensembl"/>
        </authorList>
    </citation>
    <scope>IDENTIFICATION</scope>
</reference>
<organism evidence="2 3">
    <name type="scientific">Salvator merianae</name>
    <name type="common">Argentine black and white tegu</name>
    <name type="synonym">Tupinambis merianae</name>
    <dbReference type="NCBI Taxonomy" id="96440"/>
    <lineage>
        <taxon>Eukaryota</taxon>
        <taxon>Metazoa</taxon>
        <taxon>Chordata</taxon>
        <taxon>Craniata</taxon>
        <taxon>Vertebrata</taxon>
        <taxon>Euteleostomi</taxon>
        <taxon>Lepidosauria</taxon>
        <taxon>Squamata</taxon>
        <taxon>Bifurcata</taxon>
        <taxon>Unidentata</taxon>
        <taxon>Episquamata</taxon>
        <taxon>Laterata</taxon>
        <taxon>Teiioidea</taxon>
        <taxon>Teiidae</taxon>
        <taxon>Salvator</taxon>
    </lineage>
</organism>
<dbReference type="PANTHER" id="PTHR23232:SF156">
    <property type="entry name" value="KRAB DOMAIN-CONTAINING PROTEIN"/>
    <property type="match status" value="1"/>
</dbReference>
<dbReference type="GO" id="GO:0006355">
    <property type="term" value="P:regulation of DNA-templated transcription"/>
    <property type="evidence" value="ECO:0007669"/>
    <property type="project" value="InterPro"/>
</dbReference>
<dbReference type="InterPro" id="IPR050169">
    <property type="entry name" value="Krueppel_C2H2_ZnF"/>
</dbReference>
<evidence type="ECO:0000313" key="2">
    <source>
        <dbReference type="Ensembl" id="ENSSMRP00000020724.1"/>
    </source>
</evidence>
<keyword evidence="3" id="KW-1185">Reference proteome</keyword>
<accession>A0A8D0CCM3</accession>
<reference evidence="2" key="2">
    <citation type="submission" date="2025-09" db="UniProtKB">
        <authorList>
            <consortium name="Ensembl"/>
        </authorList>
    </citation>
    <scope>IDENTIFICATION</scope>
</reference>
<evidence type="ECO:0000259" key="1">
    <source>
        <dbReference type="PROSITE" id="PS50805"/>
    </source>
</evidence>
<dbReference type="PROSITE" id="PS50805">
    <property type="entry name" value="KRAB"/>
    <property type="match status" value="1"/>
</dbReference>
<protein>
    <recommendedName>
        <fullName evidence="1">KRAB domain-containing protein</fullName>
    </recommendedName>
</protein>
<name>A0A8D0CCM3_SALMN</name>
<feature type="domain" description="KRAB" evidence="1">
    <location>
        <begin position="42"/>
        <end position="113"/>
    </location>
</feature>
<dbReference type="PANTHER" id="PTHR23232">
    <property type="entry name" value="KRAB DOMAIN C2H2 ZINC FINGER"/>
    <property type="match status" value="1"/>
</dbReference>
<sequence length="147" mass="16198">MFSQSLSWWVANISTVNAGLPFPGCSSPFTADGRHSARSLQVNFEDVAVFFTRGQWALLDAEQKALYSDVMEENFTNVTFLGSSVPKPDLISWLEQGEEPWIPASCDLDGEKVMASRAGEDPADDTLLGTQMSVQSPRVRGPIRTFH</sequence>
<dbReference type="AlphaFoldDB" id="A0A8D0CCM3"/>
<dbReference type="CDD" id="cd07765">
    <property type="entry name" value="KRAB_A-box"/>
    <property type="match status" value="1"/>
</dbReference>
<dbReference type="Gene3D" id="6.10.140.140">
    <property type="match status" value="1"/>
</dbReference>
<dbReference type="Ensembl" id="ENSSMRT00000024285.1">
    <property type="protein sequence ID" value="ENSSMRP00000020724.1"/>
    <property type="gene ID" value="ENSSMRG00000016124.1"/>
</dbReference>
<dbReference type="Proteomes" id="UP000694421">
    <property type="component" value="Unplaced"/>
</dbReference>